<dbReference type="Proteomes" id="UP000606463">
    <property type="component" value="Unassembled WGS sequence"/>
</dbReference>
<dbReference type="EMBL" id="DQVE01000055">
    <property type="protein sequence ID" value="HIP98783.1"/>
    <property type="molecule type" value="Genomic_DNA"/>
</dbReference>
<feature type="domain" description="Pyridoxamine kinase/Phosphomethylpyrimidine kinase" evidence="3">
    <location>
        <begin position="11"/>
        <end position="242"/>
    </location>
</feature>
<comment type="caution">
    <text evidence="4">The sequence shown here is derived from an EMBL/GenBank/DDBJ whole genome shotgun (WGS) entry which is preliminary data.</text>
</comment>
<dbReference type="AlphaFoldDB" id="A0A9D1CGQ7"/>
<keyword evidence="4" id="KW-0418">Kinase</keyword>
<dbReference type="EC" id="2.7.1.49" evidence="2"/>
<dbReference type="PANTHER" id="PTHR20858:SF17">
    <property type="entry name" value="HYDROXYMETHYLPYRIMIDINE_PHOSPHOMETHYLPYRIMIDINE KINASE THI20-RELATED"/>
    <property type="match status" value="1"/>
</dbReference>
<name>A0A9D1CGQ7_AQUAO</name>
<proteinExistence type="predicted"/>
<dbReference type="Pfam" id="PF08543">
    <property type="entry name" value="Phos_pyr_kin"/>
    <property type="match status" value="1"/>
</dbReference>
<accession>A0A9D1CGQ7</accession>
<dbReference type="GO" id="GO:0009228">
    <property type="term" value="P:thiamine biosynthetic process"/>
    <property type="evidence" value="ECO:0007669"/>
    <property type="project" value="InterPro"/>
</dbReference>
<evidence type="ECO:0000256" key="2">
    <source>
        <dbReference type="ARBA" id="ARBA00012135"/>
    </source>
</evidence>
<dbReference type="Gene3D" id="3.40.1190.20">
    <property type="match status" value="1"/>
</dbReference>
<evidence type="ECO:0000256" key="1">
    <source>
        <dbReference type="ARBA" id="ARBA00004948"/>
    </source>
</evidence>
<dbReference type="CDD" id="cd01169">
    <property type="entry name" value="HMPP_kinase"/>
    <property type="match status" value="1"/>
</dbReference>
<dbReference type="SUPFAM" id="SSF53613">
    <property type="entry name" value="Ribokinase-like"/>
    <property type="match status" value="1"/>
</dbReference>
<comment type="pathway">
    <text evidence="1">Cofactor biosynthesis; thiamine diphosphate biosynthesis.</text>
</comment>
<evidence type="ECO:0000259" key="3">
    <source>
        <dbReference type="Pfam" id="PF08543"/>
    </source>
</evidence>
<organism evidence="4 5">
    <name type="scientific">Aquifex aeolicus</name>
    <dbReference type="NCBI Taxonomy" id="63363"/>
    <lineage>
        <taxon>Bacteria</taxon>
        <taxon>Pseudomonadati</taxon>
        <taxon>Aquificota</taxon>
        <taxon>Aquificia</taxon>
        <taxon>Aquificales</taxon>
        <taxon>Aquificaceae</taxon>
        <taxon>Aquifex</taxon>
    </lineage>
</organism>
<dbReference type="InterPro" id="IPR013749">
    <property type="entry name" value="PM/HMP-P_kinase-1"/>
</dbReference>
<gene>
    <name evidence="4" type="ORF">EYH37_05435</name>
</gene>
<dbReference type="InterPro" id="IPR029056">
    <property type="entry name" value="Ribokinase-like"/>
</dbReference>
<sequence length="248" mass="27022">MKPALVIAGLDPSGGAGILLDTRVFSFFKVPTSGVITANTVQNSCGAFGYEVTDGKLFAEQLLKLKEDFNFGVIKVGMLAKGEFLELALSTFEGVNAVVDPVMYSKNGKPLVDNPLVYRTLAEKIFLITPNLEEAKILTKTVTDDPLKLGRLLKGLGFKNILIKGGHLQDPKKVRDYLFTEDGEILTFERERVSKTPRGTGCLISSAIAALYLKTEDLKSAFFGAQEFVAQAVSKALKLGKCYEILTF</sequence>
<protein>
    <recommendedName>
        <fullName evidence="2">hydroxymethylpyrimidine kinase</fullName>
        <ecNumber evidence="2">2.7.1.49</ecNumber>
    </recommendedName>
</protein>
<dbReference type="GO" id="GO:0008902">
    <property type="term" value="F:hydroxymethylpyrimidine kinase activity"/>
    <property type="evidence" value="ECO:0007669"/>
    <property type="project" value="UniProtKB-EC"/>
</dbReference>
<dbReference type="GO" id="GO:0008972">
    <property type="term" value="F:phosphomethylpyrimidine kinase activity"/>
    <property type="evidence" value="ECO:0007669"/>
    <property type="project" value="InterPro"/>
</dbReference>
<dbReference type="InterPro" id="IPR004399">
    <property type="entry name" value="HMP/HMP-P_kinase_dom"/>
</dbReference>
<reference evidence="4" key="1">
    <citation type="journal article" date="2020" name="ISME J.">
        <title>Gammaproteobacteria mediating utilization of methyl-, sulfur- and petroleum organic compounds in deep ocean hydrothermal plumes.</title>
        <authorList>
            <person name="Zhou Z."/>
            <person name="Liu Y."/>
            <person name="Pan J."/>
            <person name="Cron B.R."/>
            <person name="Toner B.M."/>
            <person name="Anantharaman K."/>
            <person name="Breier J.A."/>
            <person name="Dick G.J."/>
            <person name="Li M."/>
        </authorList>
    </citation>
    <scope>NUCLEOTIDE SEQUENCE</scope>
    <source>
        <strain evidence="4">SZUA-1501</strain>
    </source>
</reference>
<dbReference type="GO" id="GO:0005829">
    <property type="term" value="C:cytosol"/>
    <property type="evidence" value="ECO:0007669"/>
    <property type="project" value="TreeGrafter"/>
</dbReference>
<evidence type="ECO:0000313" key="4">
    <source>
        <dbReference type="EMBL" id="HIP98783.1"/>
    </source>
</evidence>
<dbReference type="PANTHER" id="PTHR20858">
    <property type="entry name" value="PHOSPHOMETHYLPYRIMIDINE KINASE"/>
    <property type="match status" value="1"/>
</dbReference>
<keyword evidence="4" id="KW-0808">Transferase</keyword>
<evidence type="ECO:0000313" key="5">
    <source>
        <dbReference type="Proteomes" id="UP000606463"/>
    </source>
</evidence>